<dbReference type="RefSeq" id="WP_184727792.1">
    <property type="nucleotide sequence ID" value="NZ_JACHIW010000001.1"/>
</dbReference>
<dbReference type="EC" id="3.4.14.5" evidence="3"/>
<accession>A0A840QA44</accession>
<dbReference type="InterPro" id="IPR050278">
    <property type="entry name" value="Serine_Prot_S9B/DPPIV"/>
</dbReference>
<dbReference type="GO" id="GO:0008239">
    <property type="term" value="F:dipeptidyl-peptidase activity"/>
    <property type="evidence" value="ECO:0007669"/>
    <property type="project" value="UniProtKB-EC"/>
</dbReference>
<sequence length="690" mass="74870">MPSASFPRRSARTQGFTLGAPRNFTAGDSVLFLRSAGGTERDNALWALDTETGQERMLADPAALQAEDHVSPAEQARRERARERAGGITGYATDRDGRLAAFTLSGRLFVADVAAGTARELPVPQPVADPRPDPDGRRVAYLSGGQLRVIDVDGSGDHALAEPEGADITWGAAEFIAAEEMDRHRGYWWSPDGSRLLAARVDESPVQHWYLGDPSNPASEPTAVRYPAAGTANADVALAVFDLDGHRVDVDWDRRAFPYLVTAHWSRHGRPLIAVQSRDQRTQLVLALDPGTGQTTEVHRDTDQHWVEIKPGWPAWSPDGRLVRISADNGAYRLVVGDQPWTAAPLQVRGILDIGDDDILISASEQDPTQVHLFRVTAEGAEQVTEQAGVHTGTRAGEVLVVATSTLDESRTRVRVRRAGREVAEIGSRAENPEVDLNVELLRLGDRDLRSALLLPSQYDPADGPLPVLLDPYGGPHAQRVLSRQQGYLTSQWFADQGFAVLVTDGRGMAGRGPDWDRAIAGDLAGPPLQDQVDALHAAAAQHPELDLGRVAIRGWSFGGYLAALAVLRRPDVFHAAVVGAGVVDWRLYDTHYTERYLGDPNVVPEAYVANSLLSDAAKLERPMLIVHGTSDDNVVLAHALRLSAALTASARPHTVLPLSGVSHMPTDETTSENLLLLQVDFLRNALKRH</sequence>
<dbReference type="PANTHER" id="PTHR11731">
    <property type="entry name" value="PROTEASE FAMILY S9B,C DIPEPTIDYL-PEPTIDASE IV-RELATED"/>
    <property type="match status" value="1"/>
</dbReference>
<dbReference type="Pfam" id="PF00326">
    <property type="entry name" value="Peptidase_S9"/>
    <property type="match status" value="1"/>
</dbReference>
<keyword evidence="4" id="KW-1185">Reference proteome</keyword>
<feature type="domain" description="Peptidase S9 prolyl oligopeptidase catalytic" evidence="1">
    <location>
        <begin position="490"/>
        <end position="688"/>
    </location>
</feature>
<dbReference type="EMBL" id="JACHIW010000001">
    <property type="protein sequence ID" value="MBB5156710.1"/>
    <property type="molecule type" value="Genomic_DNA"/>
</dbReference>
<dbReference type="AlphaFoldDB" id="A0A840QA44"/>
<dbReference type="GO" id="GO:0008236">
    <property type="term" value="F:serine-type peptidase activity"/>
    <property type="evidence" value="ECO:0007669"/>
    <property type="project" value="InterPro"/>
</dbReference>
<dbReference type="Pfam" id="PF00930">
    <property type="entry name" value="DPPIV_N"/>
    <property type="match status" value="1"/>
</dbReference>
<dbReference type="InterPro" id="IPR029058">
    <property type="entry name" value="AB_hydrolase_fold"/>
</dbReference>
<gene>
    <name evidence="3" type="ORF">BJ970_004244</name>
</gene>
<dbReference type="Gene3D" id="2.140.10.30">
    <property type="entry name" value="Dipeptidylpeptidase IV, N-terminal domain"/>
    <property type="match status" value="1"/>
</dbReference>
<dbReference type="SUPFAM" id="SSF82171">
    <property type="entry name" value="DPP6 N-terminal domain-like"/>
    <property type="match status" value="1"/>
</dbReference>
<name>A0A840QA44_9PSEU</name>
<dbReference type="GO" id="GO:0006508">
    <property type="term" value="P:proteolysis"/>
    <property type="evidence" value="ECO:0007669"/>
    <property type="project" value="InterPro"/>
</dbReference>
<evidence type="ECO:0000259" key="2">
    <source>
        <dbReference type="Pfam" id="PF00930"/>
    </source>
</evidence>
<dbReference type="PANTHER" id="PTHR11731:SF193">
    <property type="entry name" value="DIPEPTIDYL PEPTIDASE 9"/>
    <property type="match status" value="1"/>
</dbReference>
<evidence type="ECO:0000259" key="1">
    <source>
        <dbReference type="Pfam" id="PF00326"/>
    </source>
</evidence>
<evidence type="ECO:0000313" key="3">
    <source>
        <dbReference type="EMBL" id="MBB5156710.1"/>
    </source>
</evidence>
<dbReference type="SUPFAM" id="SSF53474">
    <property type="entry name" value="alpha/beta-Hydrolases"/>
    <property type="match status" value="1"/>
</dbReference>
<organism evidence="3 4">
    <name type="scientific">Saccharopolyspora phatthalungensis</name>
    <dbReference type="NCBI Taxonomy" id="664693"/>
    <lineage>
        <taxon>Bacteria</taxon>
        <taxon>Bacillati</taxon>
        <taxon>Actinomycetota</taxon>
        <taxon>Actinomycetes</taxon>
        <taxon>Pseudonocardiales</taxon>
        <taxon>Pseudonocardiaceae</taxon>
        <taxon>Saccharopolyspora</taxon>
    </lineage>
</organism>
<evidence type="ECO:0000313" key="4">
    <source>
        <dbReference type="Proteomes" id="UP000584374"/>
    </source>
</evidence>
<keyword evidence="3" id="KW-0378">Hydrolase</keyword>
<comment type="caution">
    <text evidence="3">The sequence shown here is derived from an EMBL/GenBank/DDBJ whole genome shotgun (WGS) entry which is preliminary data.</text>
</comment>
<dbReference type="InterPro" id="IPR002469">
    <property type="entry name" value="Peptidase_S9B_N"/>
</dbReference>
<dbReference type="InterPro" id="IPR001375">
    <property type="entry name" value="Peptidase_S9_cat"/>
</dbReference>
<dbReference type="Gene3D" id="3.40.50.1820">
    <property type="entry name" value="alpha/beta hydrolase"/>
    <property type="match status" value="1"/>
</dbReference>
<proteinExistence type="predicted"/>
<feature type="domain" description="Dipeptidylpeptidase IV N-terminal" evidence="2">
    <location>
        <begin position="104"/>
        <end position="386"/>
    </location>
</feature>
<protein>
    <submittedName>
        <fullName evidence="3">Dipeptidyl-peptidase-4</fullName>
        <ecNumber evidence="3">3.4.14.5</ecNumber>
    </submittedName>
</protein>
<dbReference type="Proteomes" id="UP000584374">
    <property type="component" value="Unassembled WGS sequence"/>
</dbReference>
<reference evidence="3 4" key="1">
    <citation type="submission" date="2020-08" db="EMBL/GenBank/DDBJ databases">
        <title>Sequencing the genomes of 1000 actinobacteria strains.</title>
        <authorList>
            <person name="Klenk H.-P."/>
        </authorList>
    </citation>
    <scope>NUCLEOTIDE SEQUENCE [LARGE SCALE GENOMIC DNA]</scope>
    <source>
        <strain evidence="3 4">DSM 45584</strain>
    </source>
</reference>